<dbReference type="Proteomes" id="UP001281447">
    <property type="component" value="Unassembled WGS sequence"/>
</dbReference>
<comment type="caution">
    <text evidence="2">The sequence shown here is derived from an EMBL/GenBank/DDBJ whole genome shotgun (WGS) entry which is preliminary data.</text>
</comment>
<keyword evidence="3" id="KW-1185">Reference proteome</keyword>
<keyword evidence="1" id="KW-1133">Transmembrane helix</keyword>
<name>A0ABU5C7J2_9BACI</name>
<evidence type="ECO:0000313" key="3">
    <source>
        <dbReference type="Proteomes" id="UP001281447"/>
    </source>
</evidence>
<keyword evidence="1" id="KW-0812">Transmembrane</keyword>
<keyword evidence="1" id="KW-0472">Membrane</keyword>
<reference evidence="2 3" key="1">
    <citation type="submission" date="2023-10" db="EMBL/GenBank/DDBJ databases">
        <title>Virgibacillus halophilus 5B73C genome.</title>
        <authorList>
            <person name="Miliotis G."/>
            <person name="Sengupta P."/>
            <person name="Hameed A."/>
            <person name="Chuvochina M."/>
            <person name="Mcdonagh F."/>
            <person name="Simpson A.C."/>
            <person name="Singh N.K."/>
            <person name="Rekha P.D."/>
            <person name="Raman K."/>
            <person name="Hugenholtz P."/>
            <person name="Venkateswaran K."/>
        </authorList>
    </citation>
    <scope>NUCLEOTIDE SEQUENCE [LARGE SCALE GENOMIC DNA]</scope>
    <source>
        <strain evidence="2 3">5B73C</strain>
    </source>
</reference>
<protein>
    <submittedName>
        <fullName evidence="2">DUF2269 family protein</fullName>
    </submittedName>
</protein>
<dbReference type="Pfam" id="PF10027">
    <property type="entry name" value="DUF2269"/>
    <property type="match status" value="1"/>
</dbReference>
<feature type="transmembrane region" description="Helical" evidence="1">
    <location>
        <begin position="75"/>
        <end position="96"/>
    </location>
</feature>
<evidence type="ECO:0000313" key="2">
    <source>
        <dbReference type="EMBL" id="MDY0395266.1"/>
    </source>
</evidence>
<feature type="transmembrane region" description="Helical" evidence="1">
    <location>
        <begin position="6"/>
        <end position="28"/>
    </location>
</feature>
<feature type="transmembrane region" description="Helical" evidence="1">
    <location>
        <begin position="129"/>
        <end position="147"/>
    </location>
</feature>
<accession>A0ABU5C7J2</accession>
<sequence length="150" mass="17221">MLYKFLLMVHIFSAILGMGPGFVMMHVLKKAKTMSELRHAYQIRNQLHIFVMIGGTLLIVTGLLMGWIHPYLFRTGWYMLSLTLFLIALGFGPVILSPRSKPIKKFLHEYAAGEEIPDLYYSMADRLFLAERVENAIFLVVIALMILKPF</sequence>
<organism evidence="2 3">
    <name type="scientific">Tigheibacillus halophilus</name>
    <dbReference type="NCBI Taxonomy" id="361280"/>
    <lineage>
        <taxon>Bacteria</taxon>
        <taxon>Bacillati</taxon>
        <taxon>Bacillota</taxon>
        <taxon>Bacilli</taxon>
        <taxon>Bacillales</taxon>
        <taxon>Bacillaceae</taxon>
        <taxon>Tigheibacillus</taxon>
    </lineage>
</organism>
<gene>
    <name evidence="2" type="ORF">RWE15_13600</name>
</gene>
<dbReference type="EMBL" id="JAWDIP010000003">
    <property type="protein sequence ID" value="MDY0395266.1"/>
    <property type="molecule type" value="Genomic_DNA"/>
</dbReference>
<evidence type="ECO:0000256" key="1">
    <source>
        <dbReference type="SAM" id="Phobius"/>
    </source>
</evidence>
<feature type="transmembrane region" description="Helical" evidence="1">
    <location>
        <begin position="49"/>
        <end position="69"/>
    </location>
</feature>
<dbReference type="RefSeq" id="WP_390356157.1">
    <property type="nucleotide sequence ID" value="NZ_JBHUIZ010000012.1"/>
</dbReference>
<dbReference type="InterPro" id="IPR018729">
    <property type="entry name" value="DUF2269_transmembrane"/>
</dbReference>
<proteinExistence type="predicted"/>